<keyword evidence="2" id="KW-0812">Transmembrane</keyword>
<proteinExistence type="predicted"/>
<feature type="region of interest" description="Disordered" evidence="1">
    <location>
        <begin position="346"/>
        <end position="365"/>
    </location>
</feature>
<organism evidence="3">
    <name type="scientific">Heterosigma akashiwo</name>
    <name type="common">Chromophytic alga</name>
    <name type="synonym">Heterosigma carterae</name>
    <dbReference type="NCBI Taxonomy" id="2829"/>
    <lineage>
        <taxon>Eukaryota</taxon>
        <taxon>Sar</taxon>
        <taxon>Stramenopiles</taxon>
        <taxon>Ochrophyta</taxon>
        <taxon>Raphidophyceae</taxon>
        <taxon>Chattonellales</taxon>
        <taxon>Chattonellaceae</taxon>
        <taxon>Heterosigma</taxon>
    </lineage>
</organism>
<feature type="transmembrane region" description="Helical" evidence="2">
    <location>
        <begin position="264"/>
        <end position="285"/>
    </location>
</feature>
<protein>
    <submittedName>
        <fullName evidence="3">Uncharacterized protein</fullName>
    </submittedName>
</protein>
<name>A0A6V1NUZ1_HETAK</name>
<keyword evidence="2" id="KW-1133">Transmembrane helix</keyword>
<reference evidence="3" key="1">
    <citation type="submission" date="2021-01" db="EMBL/GenBank/DDBJ databases">
        <authorList>
            <person name="Corre E."/>
            <person name="Pelletier E."/>
            <person name="Niang G."/>
            <person name="Scheremetjew M."/>
            <person name="Finn R."/>
            <person name="Kale V."/>
            <person name="Holt S."/>
            <person name="Cochrane G."/>
            <person name="Meng A."/>
            <person name="Brown T."/>
            <person name="Cohen L."/>
        </authorList>
    </citation>
    <scope>NUCLEOTIDE SEQUENCE</scope>
    <source>
        <strain evidence="3">CCMP3107</strain>
    </source>
</reference>
<evidence type="ECO:0000256" key="1">
    <source>
        <dbReference type="SAM" id="MobiDB-lite"/>
    </source>
</evidence>
<dbReference type="EMBL" id="HBIU01009224">
    <property type="protein sequence ID" value="CAE0625091.1"/>
    <property type="molecule type" value="Transcribed_RNA"/>
</dbReference>
<accession>A0A6V1NUZ1</accession>
<evidence type="ECO:0000313" key="3">
    <source>
        <dbReference type="EMBL" id="CAE0625091.1"/>
    </source>
</evidence>
<sequence length="385" mass="43256">MMDMSMGGCLSPIAWFTFPLMIVLFLLRISTTVKVYFRKTKRKNTYFFALHSSSVATIFCWILFEFAAIYTQCAFDCKTWDVKLRIGTWAAANTVQYLLYWLRWKTVVGNSRGLLGSPHDKAFLRVAWLIVVFNSVCVMYVLTNGQAAPVVLSSSSNQQQTVCDMDNKSKLVIAIYSGLDFLFGSIFFCLFISPLIRTCTKSFIPSWNAHLKQLSSRLSGQSNRISLGSSRTSLARLPSTDESSFKGGQLRTSADLKRVIRSSFLGFLISQAAQTILLMSAVLFAEDMRKHSVRLTSFMNVVGISLMFRDIQRCWAKREKKVKSAFNKLSPKRNTARNAYQVHCQPEGGAKAQEGESKCSSSKSAAYKVHVEPMKAKKNRTSPKG</sequence>
<feature type="transmembrane region" description="Helical" evidence="2">
    <location>
        <begin position="173"/>
        <end position="196"/>
    </location>
</feature>
<feature type="transmembrane region" description="Helical" evidence="2">
    <location>
        <begin position="12"/>
        <end position="33"/>
    </location>
</feature>
<keyword evidence="2" id="KW-0472">Membrane</keyword>
<evidence type="ECO:0000256" key="2">
    <source>
        <dbReference type="SAM" id="Phobius"/>
    </source>
</evidence>
<feature type="transmembrane region" description="Helical" evidence="2">
    <location>
        <begin position="84"/>
        <end position="102"/>
    </location>
</feature>
<dbReference type="AlphaFoldDB" id="A0A6V1NUZ1"/>
<feature type="transmembrane region" description="Helical" evidence="2">
    <location>
        <begin position="122"/>
        <end position="142"/>
    </location>
</feature>
<feature type="transmembrane region" description="Helical" evidence="2">
    <location>
        <begin position="45"/>
        <end position="64"/>
    </location>
</feature>
<gene>
    <name evidence="3" type="ORF">HAKA00212_LOCUS3759</name>
</gene>